<organism evidence="7 8">
    <name type="scientific">Nesidiocoris tenuis</name>
    <dbReference type="NCBI Taxonomy" id="355587"/>
    <lineage>
        <taxon>Eukaryota</taxon>
        <taxon>Metazoa</taxon>
        <taxon>Ecdysozoa</taxon>
        <taxon>Arthropoda</taxon>
        <taxon>Hexapoda</taxon>
        <taxon>Insecta</taxon>
        <taxon>Pterygota</taxon>
        <taxon>Neoptera</taxon>
        <taxon>Paraneoptera</taxon>
        <taxon>Hemiptera</taxon>
        <taxon>Heteroptera</taxon>
        <taxon>Panheteroptera</taxon>
        <taxon>Cimicomorpha</taxon>
        <taxon>Miridae</taxon>
        <taxon>Dicyphina</taxon>
        <taxon>Nesidiocoris</taxon>
    </lineage>
</organism>
<evidence type="ECO:0000313" key="8">
    <source>
        <dbReference type="Proteomes" id="UP001307889"/>
    </source>
</evidence>
<protein>
    <submittedName>
        <fullName evidence="7">Uncharacterized protein</fullName>
    </submittedName>
</protein>
<dbReference type="SUPFAM" id="SSF57850">
    <property type="entry name" value="RING/U-box"/>
    <property type="match status" value="1"/>
</dbReference>
<proteinExistence type="inferred from homology"/>
<dbReference type="Pfam" id="PF25454">
    <property type="entry name" value="zf-C3HC4_IRF-2BP1_2"/>
    <property type="match status" value="1"/>
</dbReference>
<dbReference type="Proteomes" id="UP001307889">
    <property type="component" value="Chromosome 12"/>
</dbReference>
<evidence type="ECO:0000313" key="7">
    <source>
        <dbReference type="EMBL" id="BET00907.1"/>
    </source>
</evidence>
<dbReference type="Gene3D" id="1.10.10.1580">
    <property type="entry name" value="Interferon regulatory factor 2-binding protein"/>
    <property type="match status" value="1"/>
</dbReference>
<feature type="region of interest" description="Disordered" evidence="4">
    <location>
        <begin position="208"/>
        <end position="250"/>
    </location>
</feature>
<gene>
    <name evidence="7" type="ORF">NTJ_13723</name>
</gene>
<comment type="subcellular location">
    <subcellularLocation>
        <location evidence="1">Nucleus</location>
    </subcellularLocation>
</comment>
<dbReference type="InterPro" id="IPR044882">
    <property type="entry name" value="I2BP1/2_C3HC4-RING_sf"/>
</dbReference>
<feature type="compositionally biased region" description="Low complexity" evidence="4">
    <location>
        <begin position="342"/>
        <end position="361"/>
    </location>
</feature>
<dbReference type="CDD" id="cd16511">
    <property type="entry name" value="vRING-HC_IRF2BP1-like"/>
    <property type="match status" value="1"/>
</dbReference>
<comment type="similarity">
    <text evidence="2">Belongs to the IRF2BP family.</text>
</comment>
<keyword evidence="8" id="KW-1185">Reference proteome</keyword>
<dbReference type="PANTHER" id="PTHR10816">
    <property type="entry name" value="MYELIN TRANSCRIPTION FACTOR 1-RELATED"/>
    <property type="match status" value="1"/>
</dbReference>
<keyword evidence="3" id="KW-0539">Nucleus</keyword>
<reference evidence="7 8" key="1">
    <citation type="submission" date="2023-09" db="EMBL/GenBank/DDBJ databases">
        <title>Nesidiocoris tenuis whole genome shotgun sequence.</title>
        <authorList>
            <person name="Shibata T."/>
            <person name="Shimoda M."/>
            <person name="Kobayashi T."/>
            <person name="Uehara T."/>
        </authorList>
    </citation>
    <scope>NUCLEOTIDE SEQUENCE [LARGE SCALE GENOMIC DNA]</scope>
    <source>
        <strain evidence="7 8">Japan</strain>
    </source>
</reference>
<sequence length="555" mass="56924">MVKMSVMQMGNKRQHCYLCDLPRMPWAMLHDFSEAVCRGCVNYEGADRIELVLDTARQLKRAHNFQENVGRSGGSSASHHHGSATNKASLHRSAPGHESSSVTGGHQNGVASLEVVGIPPAAHSRQAQAGQPPQAAGLHTGYALHHPRTGLLAEYAAPPPPSRTSGSGQLPRALSTDGEHVEIAMQRGAGVRIAAGSAHLSAHHLAANSHGRPTGAIPPQTVSLKRGLSAGDDEQDHHGSHQHNGDSAAAKRMMTVEDHAAANRPPLQRGDSLPAVSLAVPFERTFKTEPKIPIRAPSFDTATTYKPNGYPGASLSNGGTGGGGSNSPIGARTSSPPEQNSTAGNANVTANVGAGTNNGTGQSPMAALMSVTDNLPPGSPRSTGGSPPGPVATAPAPRSASRGSQHSPNSSGSTSGSGRRSSGSRHVSSTTVSSSEAGSAGGAGGGAGAGGANGDATPEATGQTAAPATATLKCTLCQERLEDTHFVQCPSVPHHKFCFPCSRESIKRQGAGSEVYCPSGEKCPLANSNVPWAFMQGEIATILGEEFKLKKERDT</sequence>
<evidence type="ECO:0000259" key="5">
    <source>
        <dbReference type="Pfam" id="PF11261"/>
    </source>
</evidence>
<evidence type="ECO:0000256" key="1">
    <source>
        <dbReference type="ARBA" id="ARBA00004123"/>
    </source>
</evidence>
<feature type="region of interest" description="Disordered" evidence="4">
    <location>
        <begin position="153"/>
        <end position="174"/>
    </location>
</feature>
<feature type="compositionally biased region" description="Low complexity" evidence="4">
    <location>
        <begin position="401"/>
        <end position="438"/>
    </location>
</feature>
<evidence type="ECO:0000259" key="6">
    <source>
        <dbReference type="Pfam" id="PF25454"/>
    </source>
</evidence>
<dbReference type="EMBL" id="AP028920">
    <property type="protein sequence ID" value="BET00907.1"/>
    <property type="molecule type" value="Genomic_DNA"/>
</dbReference>
<feature type="region of interest" description="Disordered" evidence="4">
    <location>
        <begin position="291"/>
        <end position="464"/>
    </location>
</feature>
<name>A0ABN7BCN3_9HEMI</name>
<dbReference type="PANTHER" id="PTHR10816:SF19">
    <property type="entry name" value="PROTEIN INTERACTING WITH TTK69 AND SIN3A, ISOFORM D"/>
    <property type="match status" value="1"/>
</dbReference>
<evidence type="ECO:0000256" key="2">
    <source>
        <dbReference type="ARBA" id="ARBA00010802"/>
    </source>
</evidence>
<accession>A0ABN7BCN3</accession>
<feature type="compositionally biased region" description="Low complexity" evidence="4">
    <location>
        <begin position="454"/>
        <end position="464"/>
    </location>
</feature>
<feature type="domain" description="Interferon regulatory factor 2-binding protein 1/2-like zinc finger" evidence="5">
    <location>
        <begin position="12"/>
        <end position="63"/>
    </location>
</feature>
<dbReference type="Pfam" id="PF11261">
    <property type="entry name" value="IRF-2BP1_2"/>
    <property type="match status" value="1"/>
</dbReference>
<feature type="compositionally biased region" description="Polar residues" evidence="4">
    <location>
        <begin position="332"/>
        <end position="341"/>
    </location>
</feature>
<dbReference type="InterPro" id="IPR022750">
    <property type="entry name" value="IRF-2BP1_2-like_Znf"/>
</dbReference>
<evidence type="ECO:0000256" key="3">
    <source>
        <dbReference type="ARBA" id="ARBA00023242"/>
    </source>
</evidence>
<feature type="domain" description="Interferon regulatory factor 2-binding protein 1/2-like C3HC4 zinc finger" evidence="6">
    <location>
        <begin position="472"/>
        <end position="543"/>
    </location>
</feature>
<evidence type="ECO:0000256" key="4">
    <source>
        <dbReference type="SAM" id="MobiDB-lite"/>
    </source>
</evidence>
<feature type="region of interest" description="Disordered" evidence="4">
    <location>
        <begin position="68"/>
        <end position="107"/>
    </location>
</feature>
<dbReference type="InterPro" id="IPR057414">
    <property type="entry name" value="Zf-C3HC4_IRF-2BP1_2"/>
</dbReference>
<feature type="compositionally biased region" description="Gly residues" evidence="4">
    <location>
        <begin position="439"/>
        <end position="453"/>
    </location>
</feature>